<organism evidence="2 3">
    <name type="scientific">Leifsonia poae</name>
    <dbReference type="NCBI Taxonomy" id="110933"/>
    <lineage>
        <taxon>Bacteria</taxon>
        <taxon>Bacillati</taxon>
        <taxon>Actinomycetota</taxon>
        <taxon>Actinomycetes</taxon>
        <taxon>Micrococcales</taxon>
        <taxon>Microbacteriaceae</taxon>
        <taxon>Leifsonia</taxon>
    </lineage>
</organism>
<name>A0A9W6LZI5_9MICO</name>
<protein>
    <submittedName>
        <fullName evidence="2">Uncharacterized protein</fullName>
    </submittedName>
</protein>
<feature type="region of interest" description="Disordered" evidence="1">
    <location>
        <begin position="68"/>
        <end position="100"/>
    </location>
</feature>
<dbReference type="RefSeq" id="WP_271176932.1">
    <property type="nucleotide sequence ID" value="NZ_BAAAJO010000005.1"/>
</dbReference>
<evidence type="ECO:0000313" key="3">
    <source>
        <dbReference type="Proteomes" id="UP001142372"/>
    </source>
</evidence>
<accession>A0A9W6LZI5</accession>
<feature type="compositionally biased region" description="Polar residues" evidence="1">
    <location>
        <begin position="7"/>
        <end position="19"/>
    </location>
</feature>
<evidence type="ECO:0000313" key="2">
    <source>
        <dbReference type="EMBL" id="GLJ76273.1"/>
    </source>
</evidence>
<comment type="caution">
    <text evidence="2">The sequence shown here is derived from an EMBL/GenBank/DDBJ whole genome shotgun (WGS) entry which is preliminary data.</text>
</comment>
<reference evidence="2" key="2">
    <citation type="submission" date="2023-01" db="EMBL/GenBank/DDBJ databases">
        <authorList>
            <person name="Sun Q."/>
            <person name="Evtushenko L."/>
        </authorList>
    </citation>
    <scope>NUCLEOTIDE SEQUENCE</scope>
    <source>
        <strain evidence="2">VKM Ac-1401</strain>
    </source>
</reference>
<sequence length="100" mass="10853">MRDFTTPLHSTTEAPSTRSGPARPPGGLPLTIRFTAPEYAALLRIAGERSTTASHLIEDLVRYALTHSVVPPLTEPPSRARGRAEAQEPHEDTDPQENTA</sequence>
<reference evidence="2" key="1">
    <citation type="journal article" date="2014" name="Int. J. Syst. Evol. Microbiol.">
        <title>Complete genome sequence of Corynebacterium casei LMG S-19264T (=DSM 44701T), isolated from a smear-ripened cheese.</title>
        <authorList>
            <consortium name="US DOE Joint Genome Institute (JGI-PGF)"/>
            <person name="Walter F."/>
            <person name="Albersmeier A."/>
            <person name="Kalinowski J."/>
            <person name="Ruckert C."/>
        </authorList>
    </citation>
    <scope>NUCLEOTIDE SEQUENCE</scope>
    <source>
        <strain evidence="2">VKM Ac-1401</strain>
    </source>
</reference>
<proteinExistence type="predicted"/>
<dbReference type="AlphaFoldDB" id="A0A9W6LZI5"/>
<dbReference type="EMBL" id="BSEN01000006">
    <property type="protein sequence ID" value="GLJ76273.1"/>
    <property type="molecule type" value="Genomic_DNA"/>
</dbReference>
<evidence type="ECO:0000256" key="1">
    <source>
        <dbReference type="SAM" id="MobiDB-lite"/>
    </source>
</evidence>
<keyword evidence="3" id="KW-1185">Reference proteome</keyword>
<gene>
    <name evidence="2" type="ORF">GCM10017584_18470</name>
</gene>
<feature type="compositionally biased region" description="Basic and acidic residues" evidence="1">
    <location>
        <begin position="82"/>
        <end position="93"/>
    </location>
</feature>
<dbReference type="Proteomes" id="UP001142372">
    <property type="component" value="Unassembled WGS sequence"/>
</dbReference>
<feature type="region of interest" description="Disordered" evidence="1">
    <location>
        <begin position="1"/>
        <end position="29"/>
    </location>
</feature>